<dbReference type="CDD" id="cd03794">
    <property type="entry name" value="GT4_WbuB-like"/>
    <property type="match status" value="1"/>
</dbReference>
<dbReference type="InterPro" id="IPR050194">
    <property type="entry name" value="Glycosyltransferase_grp1"/>
</dbReference>
<evidence type="ECO:0000259" key="1">
    <source>
        <dbReference type="Pfam" id="PF00534"/>
    </source>
</evidence>
<dbReference type="EMBL" id="KP211925">
    <property type="protein sequence ID" value="ANV81168.1"/>
    <property type="molecule type" value="Genomic_DNA"/>
</dbReference>
<dbReference type="InterPro" id="IPR001296">
    <property type="entry name" value="Glyco_trans_1"/>
</dbReference>
<feature type="domain" description="Glycosyltransferase subfamily 4-like N-terminal" evidence="2">
    <location>
        <begin position="135"/>
        <end position="253"/>
    </location>
</feature>
<dbReference type="InterPro" id="IPR028098">
    <property type="entry name" value="Glyco_trans_4-like_N"/>
</dbReference>
<dbReference type="Gene3D" id="3.40.50.2000">
    <property type="entry name" value="Glycogen Phosphorylase B"/>
    <property type="match status" value="2"/>
</dbReference>
<dbReference type="Pfam" id="PF13439">
    <property type="entry name" value="Glyco_transf_4"/>
    <property type="match status" value="1"/>
</dbReference>
<dbReference type="AlphaFoldDB" id="A0A1B1TFX3"/>
<dbReference type="GO" id="GO:0016757">
    <property type="term" value="F:glycosyltransferase activity"/>
    <property type="evidence" value="ECO:0007669"/>
    <property type="project" value="InterPro"/>
</dbReference>
<organism evidence="3">
    <name type="scientific">uncultured Poseidoniia archaeon</name>
    <dbReference type="NCBI Taxonomy" id="1697135"/>
    <lineage>
        <taxon>Archaea</taxon>
        <taxon>Methanobacteriati</taxon>
        <taxon>Thermoplasmatota</taxon>
        <taxon>Candidatus Poseidoniia</taxon>
        <taxon>environmental samples</taxon>
    </lineage>
</organism>
<evidence type="ECO:0008006" key="4">
    <source>
        <dbReference type="Google" id="ProtNLM"/>
    </source>
</evidence>
<protein>
    <recommendedName>
        <fullName evidence="4">Glycosyl transferase</fullName>
    </recommendedName>
</protein>
<reference evidence="3" key="1">
    <citation type="submission" date="2014-11" db="EMBL/GenBank/DDBJ databases">
        <authorList>
            <person name="Zhu J."/>
            <person name="Qi W."/>
            <person name="Song R."/>
        </authorList>
    </citation>
    <scope>NUCLEOTIDE SEQUENCE</scope>
</reference>
<sequence>MKVLHVLANSPPDVNGYAVRTQMILENQNQLEQIDCLGLSSPWYPDRDSMVDEYNMNGVQYLRTLHPSRKKNSKLSHKLVKFFTRNPEAKSLTKNKENKNKKFILLRIYDFFYYGIFKAGRAIRHFFRIGWKVVEEKILIKYFTKRIIEVAKQNNAEIIHAHTPYRVGLPALKAARKLNLPFVYEMRGMWEETAVANGRWIRNGPAYRRFQNYETKVLRKADSVICISETLKKEAISRGVNPEKITVVTNAVEKDMSKKKSKSSSLKSAIDSLKLSASTKVIGYIGSLREMEGVDLTARAVAKLVEKGHDVRFFVLTGNNGQEELRALCKKLDIADKSTIMGPVPHEEVPVFYDLIDVFIVSRPDTRVTKLVTPLKPFEAMAMGKAVIATKLPALEEIIQHEKTGLLYTPDNLESLVESIAKCIEDDDLTKSLGDSAKNWIEENRTWDIVVKNSLKAYEFAKAGK</sequence>
<feature type="domain" description="Glycosyl transferase family 1" evidence="1">
    <location>
        <begin position="274"/>
        <end position="440"/>
    </location>
</feature>
<evidence type="ECO:0000313" key="3">
    <source>
        <dbReference type="EMBL" id="ANV81168.1"/>
    </source>
</evidence>
<proteinExistence type="predicted"/>
<evidence type="ECO:0000259" key="2">
    <source>
        <dbReference type="Pfam" id="PF13439"/>
    </source>
</evidence>
<name>A0A1B1TFX3_9ARCH</name>
<dbReference type="PANTHER" id="PTHR45947">
    <property type="entry name" value="SULFOQUINOVOSYL TRANSFERASE SQD2"/>
    <property type="match status" value="1"/>
</dbReference>
<dbReference type="SUPFAM" id="SSF53756">
    <property type="entry name" value="UDP-Glycosyltransferase/glycogen phosphorylase"/>
    <property type="match status" value="1"/>
</dbReference>
<dbReference type="PANTHER" id="PTHR45947:SF3">
    <property type="entry name" value="SULFOQUINOVOSYL TRANSFERASE SQD2"/>
    <property type="match status" value="1"/>
</dbReference>
<reference evidence="3" key="2">
    <citation type="journal article" date="2015" name="ISME J.">
        <title>A new class of marine Euryarchaeota group II from the Mediterranean deep chlorophyll maximum.</title>
        <authorList>
            <person name="Martin-Cuadrado A.B."/>
            <person name="Garcia-Heredia I."/>
            <person name="Molto A.G."/>
            <person name="Lopez-Ubeda R."/>
            <person name="Kimes N."/>
            <person name="Lopez-Garcia P."/>
            <person name="Moreira D."/>
            <person name="Rodriguez-Valera F."/>
        </authorList>
    </citation>
    <scope>NUCLEOTIDE SEQUENCE</scope>
</reference>
<accession>A0A1B1TFX3</accession>
<dbReference type="Pfam" id="PF00534">
    <property type="entry name" value="Glycos_transf_1"/>
    <property type="match status" value="1"/>
</dbReference>